<dbReference type="InterPro" id="IPR029069">
    <property type="entry name" value="HotDog_dom_sf"/>
</dbReference>
<keyword evidence="2" id="KW-0378">Hydrolase</keyword>
<dbReference type="Pfam" id="PF13279">
    <property type="entry name" value="4HBT_2"/>
    <property type="match status" value="1"/>
</dbReference>
<organism evidence="3 4">
    <name type="scientific">Amycolatopsis acidicola</name>
    <dbReference type="NCBI Taxonomy" id="2596893"/>
    <lineage>
        <taxon>Bacteria</taxon>
        <taxon>Bacillati</taxon>
        <taxon>Actinomycetota</taxon>
        <taxon>Actinomycetes</taxon>
        <taxon>Pseudonocardiales</taxon>
        <taxon>Pseudonocardiaceae</taxon>
        <taxon>Amycolatopsis</taxon>
    </lineage>
</organism>
<evidence type="ECO:0000256" key="1">
    <source>
        <dbReference type="ARBA" id="ARBA00005953"/>
    </source>
</evidence>
<dbReference type="CDD" id="cd00586">
    <property type="entry name" value="4HBT"/>
    <property type="match status" value="1"/>
</dbReference>
<accession>A0A5N0UW95</accession>
<dbReference type="GO" id="GO:0047617">
    <property type="term" value="F:fatty acyl-CoA hydrolase activity"/>
    <property type="evidence" value="ECO:0007669"/>
    <property type="project" value="TreeGrafter"/>
</dbReference>
<dbReference type="EMBL" id="VMNW02000065">
    <property type="protein sequence ID" value="KAA9154510.1"/>
    <property type="molecule type" value="Genomic_DNA"/>
</dbReference>
<comment type="caution">
    <text evidence="3">The sequence shown here is derived from an EMBL/GenBank/DDBJ whole genome shotgun (WGS) entry which is preliminary data.</text>
</comment>
<dbReference type="SUPFAM" id="SSF54637">
    <property type="entry name" value="Thioesterase/thiol ester dehydrase-isomerase"/>
    <property type="match status" value="1"/>
</dbReference>
<dbReference type="PANTHER" id="PTHR31793">
    <property type="entry name" value="4-HYDROXYBENZOYL-COA THIOESTERASE FAMILY MEMBER"/>
    <property type="match status" value="1"/>
</dbReference>
<comment type="similarity">
    <text evidence="1">Belongs to the 4-hydroxybenzoyl-CoA thioesterase family.</text>
</comment>
<dbReference type="PANTHER" id="PTHR31793:SF27">
    <property type="entry name" value="NOVEL THIOESTERASE SUPERFAMILY DOMAIN AND SAPOSIN A-TYPE DOMAIN CONTAINING PROTEIN (0610012H03RIK)"/>
    <property type="match status" value="1"/>
</dbReference>
<gene>
    <name evidence="3" type="ORF">FPZ12_031940</name>
</gene>
<dbReference type="PIRSF" id="PIRSF003230">
    <property type="entry name" value="YbgC"/>
    <property type="match status" value="1"/>
</dbReference>
<keyword evidence="4" id="KW-1185">Reference proteome</keyword>
<dbReference type="OrthoDB" id="9799036at2"/>
<evidence type="ECO:0000313" key="3">
    <source>
        <dbReference type="EMBL" id="KAA9154510.1"/>
    </source>
</evidence>
<dbReference type="InterPro" id="IPR050563">
    <property type="entry name" value="4-hydroxybenzoyl-CoA_TE"/>
</dbReference>
<dbReference type="AlphaFoldDB" id="A0A5N0UW95"/>
<reference evidence="3" key="1">
    <citation type="submission" date="2019-09" db="EMBL/GenBank/DDBJ databases">
        <authorList>
            <person name="Teo W.F.A."/>
            <person name="Duangmal K."/>
        </authorList>
    </citation>
    <scope>NUCLEOTIDE SEQUENCE [LARGE SCALE GENOMIC DNA]</scope>
    <source>
        <strain evidence="3">K81G1</strain>
    </source>
</reference>
<protein>
    <submittedName>
        <fullName evidence="3">Acyl-CoA thioesterase</fullName>
    </submittedName>
</protein>
<sequence length="135" mass="15214">MAKTIARLPIRVRYHECDQQGIVFNAHYLAYFDMASLEFFREVFGSYENLRARGVDTVVAESNLTYRAPNRYDDDIVVEVGVEHLGRTSLILVFTIVRDGEVVTAGTNRYVFVDAESLAKAAPPDDVREKLAALL</sequence>
<dbReference type="Gene3D" id="3.10.129.10">
    <property type="entry name" value="Hotdog Thioesterase"/>
    <property type="match status" value="1"/>
</dbReference>
<proteinExistence type="inferred from homology"/>
<dbReference type="Proteomes" id="UP000319769">
    <property type="component" value="Unassembled WGS sequence"/>
</dbReference>
<dbReference type="InterPro" id="IPR006684">
    <property type="entry name" value="YbgC/YbaW"/>
</dbReference>
<dbReference type="NCBIfam" id="TIGR00051">
    <property type="entry name" value="YbgC/FadM family acyl-CoA thioesterase"/>
    <property type="match status" value="1"/>
</dbReference>
<name>A0A5N0UW95_9PSEU</name>
<dbReference type="RefSeq" id="WP_144749857.1">
    <property type="nucleotide sequence ID" value="NZ_VMNW02000065.1"/>
</dbReference>
<evidence type="ECO:0000256" key="2">
    <source>
        <dbReference type="ARBA" id="ARBA00022801"/>
    </source>
</evidence>
<evidence type="ECO:0000313" key="4">
    <source>
        <dbReference type="Proteomes" id="UP000319769"/>
    </source>
</evidence>